<dbReference type="InterPro" id="IPR003594">
    <property type="entry name" value="HATPase_dom"/>
</dbReference>
<keyword evidence="11 12" id="KW-0472">Membrane</keyword>
<dbReference type="InterPro" id="IPR005467">
    <property type="entry name" value="His_kinase_dom"/>
</dbReference>
<evidence type="ECO:0000256" key="10">
    <source>
        <dbReference type="ARBA" id="ARBA00023012"/>
    </source>
</evidence>
<evidence type="ECO:0000256" key="6">
    <source>
        <dbReference type="ARBA" id="ARBA00022679"/>
    </source>
</evidence>
<dbReference type="EC" id="2.7.13.3" evidence="3"/>
<feature type="domain" description="Histidine kinase" evidence="13">
    <location>
        <begin position="423"/>
        <end position="524"/>
    </location>
</feature>
<dbReference type="PANTHER" id="PTHR44936:SF9">
    <property type="entry name" value="SENSOR PROTEIN CREC"/>
    <property type="match status" value="1"/>
</dbReference>
<dbReference type="GO" id="GO:0004673">
    <property type="term" value="F:protein histidine kinase activity"/>
    <property type="evidence" value="ECO:0007669"/>
    <property type="project" value="UniProtKB-EC"/>
</dbReference>
<feature type="transmembrane region" description="Helical" evidence="12">
    <location>
        <begin position="177"/>
        <end position="198"/>
    </location>
</feature>
<keyword evidence="5" id="KW-0597">Phosphoprotein</keyword>
<dbReference type="SMART" id="SM00387">
    <property type="entry name" value="HATPase_c"/>
    <property type="match status" value="1"/>
</dbReference>
<dbReference type="RefSeq" id="WP_183371665.1">
    <property type="nucleotide sequence ID" value="NZ_BAABHL010000041.1"/>
</dbReference>
<keyword evidence="6" id="KW-0808">Transferase</keyword>
<evidence type="ECO:0000256" key="12">
    <source>
        <dbReference type="SAM" id="Phobius"/>
    </source>
</evidence>
<dbReference type="PROSITE" id="PS50109">
    <property type="entry name" value="HIS_KIN"/>
    <property type="match status" value="1"/>
</dbReference>
<dbReference type="InterPro" id="IPR004358">
    <property type="entry name" value="Sig_transdc_His_kin-like_C"/>
</dbReference>
<dbReference type="Pfam" id="PF17203">
    <property type="entry name" value="sCache_3_2"/>
    <property type="match status" value="1"/>
</dbReference>
<feature type="transmembrane region" description="Helical" evidence="12">
    <location>
        <begin position="20"/>
        <end position="40"/>
    </location>
</feature>
<dbReference type="AlphaFoldDB" id="A0A840FB37"/>
<dbReference type="SUPFAM" id="SSF103190">
    <property type="entry name" value="Sensory domain-like"/>
    <property type="match status" value="1"/>
</dbReference>
<gene>
    <name evidence="14" type="ORF">BKA16_003269</name>
</gene>
<keyword evidence="10" id="KW-0902">Two-component regulatory system</keyword>
<dbReference type="InterPro" id="IPR036890">
    <property type="entry name" value="HATPase_C_sf"/>
</dbReference>
<dbReference type="EMBL" id="JACIFP010000001">
    <property type="protein sequence ID" value="MBB4136717.1"/>
    <property type="molecule type" value="Genomic_DNA"/>
</dbReference>
<dbReference type="SUPFAM" id="SSF55874">
    <property type="entry name" value="ATPase domain of HSP90 chaperone/DNA topoisomerase II/histidine kinase"/>
    <property type="match status" value="1"/>
</dbReference>
<evidence type="ECO:0000256" key="7">
    <source>
        <dbReference type="ARBA" id="ARBA00022692"/>
    </source>
</evidence>
<evidence type="ECO:0000313" key="14">
    <source>
        <dbReference type="EMBL" id="MBB4136717.1"/>
    </source>
</evidence>
<evidence type="ECO:0000256" key="4">
    <source>
        <dbReference type="ARBA" id="ARBA00022475"/>
    </source>
</evidence>
<evidence type="ECO:0000256" key="1">
    <source>
        <dbReference type="ARBA" id="ARBA00000085"/>
    </source>
</evidence>
<evidence type="ECO:0000259" key="13">
    <source>
        <dbReference type="PROSITE" id="PS50109"/>
    </source>
</evidence>
<sequence>MNVEQRHRRRWRPAVSTQVFAAQVALLVVVAVLGAVAAVWHERSRTDDDARERTVAVAVSIAQAPSTRDALRSADPTARLLPTTDAVSRASGMDFIVVMAPDRTRYTHSDRARIGGKFTGTIDRALRGETFTETYTGSLGPSIRAVTPVRDDDGRIVGLVSAGVTREHLSDQVRGSLPAVIAVVLIGLAAAVASSLGLERRLRRQTLGLTPDALRELYEHHDAVLHAIAEGMIVFDDAAPDGPAAVVNDEARRLLHLPDGPIMRADLPASLRGDDDLVDEIHLSGSRVLVASRQAVSGGTGRLGTVLTIRDRTQLQDVLGELDAVRSLANALSAQAHEHANRMHSVVTMIELGRRDDAVDFATQQLTTSQGVVEQLASAADPAVTALLVAKISEAAAVGVEVTVAAGADLVGGPLTPAESLTAVGNLVDNAVDAAGPGGWVEVDAGPTGDRSWSLRVADSGPGMDDDEFARSRARGYTTKDRGDRVHGRGLGLALLGQLADRRGGTLTVHRDPSTVELVLPVRGEEDRWASES</sequence>
<name>A0A840FB37_9ACTN</name>
<keyword evidence="9 12" id="KW-1133">Transmembrane helix</keyword>
<dbReference type="PANTHER" id="PTHR44936">
    <property type="entry name" value="SENSOR PROTEIN CREC"/>
    <property type="match status" value="1"/>
</dbReference>
<keyword evidence="8 14" id="KW-0418">Kinase</keyword>
<dbReference type="Pfam" id="PF02518">
    <property type="entry name" value="HATPase_c"/>
    <property type="match status" value="1"/>
</dbReference>
<dbReference type="PRINTS" id="PR00344">
    <property type="entry name" value="BCTRLSENSOR"/>
</dbReference>
<protein>
    <recommendedName>
        <fullName evidence="3">histidine kinase</fullName>
        <ecNumber evidence="3">2.7.13.3</ecNumber>
    </recommendedName>
</protein>
<comment type="subcellular location">
    <subcellularLocation>
        <location evidence="2">Cell membrane</location>
        <topology evidence="2">Multi-pass membrane protein</topology>
    </subcellularLocation>
</comment>
<comment type="caution">
    <text evidence="14">The sequence shown here is derived from an EMBL/GenBank/DDBJ whole genome shotgun (WGS) entry which is preliminary data.</text>
</comment>
<dbReference type="CDD" id="cd18773">
    <property type="entry name" value="PDC1_HK_sensor"/>
    <property type="match status" value="1"/>
</dbReference>
<evidence type="ECO:0000256" key="5">
    <source>
        <dbReference type="ARBA" id="ARBA00022553"/>
    </source>
</evidence>
<evidence type="ECO:0000313" key="15">
    <source>
        <dbReference type="Proteomes" id="UP000551501"/>
    </source>
</evidence>
<accession>A0A840FB37</accession>
<comment type="catalytic activity">
    <reaction evidence="1">
        <text>ATP + protein L-histidine = ADP + protein N-phospho-L-histidine.</text>
        <dbReference type="EC" id="2.7.13.3"/>
    </reaction>
</comment>
<proteinExistence type="predicted"/>
<evidence type="ECO:0000256" key="11">
    <source>
        <dbReference type="ARBA" id="ARBA00023136"/>
    </source>
</evidence>
<evidence type="ECO:0000256" key="3">
    <source>
        <dbReference type="ARBA" id="ARBA00012438"/>
    </source>
</evidence>
<keyword evidence="15" id="KW-1185">Reference proteome</keyword>
<dbReference type="InterPro" id="IPR033463">
    <property type="entry name" value="sCache_3"/>
</dbReference>
<keyword evidence="4" id="KW-1003">Cell membrane</keyword>
<dbReference type="GO" id="GO:0000160">
    <property type="term" value="P:phosphorelay signal transduction system"/>
    <property type="evidence" value="ECO:0007669"/>
    <property type="project" value="UniProtKB-KW"/>
</dbReference>
<evidence type="ECO:0000256" key="9">
    <source>
        <dbReference type="ARBA" id="ARBA00022989"/>
    </source>
</evidence>
<dbReference type="InterPro" id="IPR029151">
    <property type="entry name" value="Sensor-like_sf"/>
</dbReference>
<dbReference type="Gene3D" id="3.30.450.20">
    <property type="entry name" value="PAS domain"/>
    <property type="match status" value="2"/>
</dbReference>
<dbReference type="Gene3D" id="3.30.565.10">
    <property type="entry name" value="Histidine kinase-like ATPase, C-terminal domain"/>
    <property type="match status" value="1"/>
</dbReference>
<dbReference type="Proteomes" id="UP000551501">
    <property type="component" value="Unassembled WGS sequence"/>
</dbReference>
<organism evidence="14 15">
    <name type="scientific">Gordonia humi</name>
    <dbReference type="NCBI Taxonomy" id="686429"/>
    <lineage>
        <taxon>Bacteria</taxon>
        <taxon>Bacillati</taxon>
        <taxon>Actinomycetota</taxon>
        <taxon>Actinomycetes</taxon>
        <taxon>Mycobacteriales</taxon>
        <taxon>Gordoniaceae</taxon>
        <taxon>Gordonia</taxon>
    </lineage>
</organism>
<reference evidence="14 15" key="1">
    <citation type="submission" date="2020-08" db="EMBL/GenBank/DDBJ databases">
        <title>Sequencing the genomes of 1000 actinobacteria strains.</title>
        <authorList>
            <person name="Klenk H.-P."/>
        </authorList>
    </citation>
    <scope>NUCLEOTIDE SEQUENCE [LARGE SCALE GENOMIC DNA]</scope>
    <source>
        <strain evidence="14 15">DSM 45298</strain>
    </source>
</reference>
<keyword evidence="7 12" id="KW-0812">Transmembrane</keyword>
<dbReference type="GO" id="GO:0005886">
    <property type="term" value="C:plasma membrane"/>
    <property type="evidence" value="ECO:0007669"/>
    <property type="project" value="UniProtKB-SubCell"/>
</dbReference>
<evidence type="ECO:0000256" key="8">
    <source>
        <dbReference type="ARBA" id="ARBA00022777"/>
    </source>
</evidence>
<evidence type="ECO:0000256" key="2">
    <source>
        <dbReference type="ARBA" id="ARBA00004651"/>
    </source>
</evidence>
<dbReference type="InterPro" id="IPR050980">
    <property type="entry name" value="2C_sensor_his_kinase"/>
</dbReference>